<evidence type="ECO:0000256" key="1">
    <source>
        <dbReference type="ARBA" id="ARBA00004141"/>
    </source>
</evidence>
<keyword evidence="3" id="KW-0762">Sugar transport</keyword>
<evidence type="ECO:0008006" key="10">
    <source>
        <dbReference type="Google" id="ProtNLM"/>
    </source>
</evidence>
<feature type="transmembrane region" description="Helical" evidence="7">
    <location>
        <begin position="245"/>
        <end position="265"/>
    </location>
</feature>
<dbReference type="InterPro" id="IPR013657">
    <property type="entry name" value="SCL35B1-4/HUT1"/>
</dbReference>
<evidence type="ECO:0000256" key="3">
    <source>
        <dbReference type="ARBA" id="ARBA00022597"/>
    </source>
</evidence>
<reference evidence="8" key="2">
    <citation type="submission" date="2023-02" db="EMBL/GenBank/DDBJ databases">
        <authorList>
            <consortium name="DOE Joint Genome Institute"/>
            <person name="Mondo S.J."/>
            <person name="Chang Y."/>
            <person name="Wang Y."/>
            <person name="Ahrendt S."/>
            <person name="Andreopoulos W."/>
            <person name="Barry K."/>
            <person name="Beard J."/>
            <person name="Benny G.L."/>
            <person name="Blankenship S."/>
            <person name="Bonito G."/>
            <person name="Cuomo C."/>
            <person name="Desiro A."/>
            <person name="Gervers K.A."/>
            <person name="Hundley H."/>
            <person name="Kuo A."/>
            <person name="LaButti K."/>
            <person name="Lang B.F."/>
            <person name="Lipzen A."/>
            <person name="O'Donnell K."/>
            <person name="Pangilinan J."/>
            <person name="Reynolds N."/>
            <person name="Sandor L."/>
            <person name="Smith M.W."/>
            <person name="Tsang A."/>
            <person name="Grigoriev I.V."/>
            <person name="Stajich J.E."/>
            <person name="Spatafora J.W."/>
        </authorList>
    </citation>
    <scope>NUCLEOTIDE SEQUENCE</scope>
    <source>
        <strain evidence="8">RSA 2281</strain>
    </source>
</reference>
<feature type="transmembrane region" description="Helical" evidence="7">
    <location>
        <begin position="301"/>
        <end position="321"/>
    </location>
</feature>
<name>A0AAD5PHH7_9FUNG</name>
<keyword evidence="6 7" id="KW-0472">Membrane</keyword>
<feature type="transmembrane region" description="Helical" evidence="7">
    <location>
        <begin position="123"/>
        <end position="143"/>
    </location>
</feature>
<evidence type="ECO:0000313" key="8">
    <source>
        <dbReference type="EMBL" id="KAI9272825.1"/>
    </source>
</evidence>
<dbReference type="InterPro" id="IPR037185">
    <property type="entry name" value="EmrE-like"/>
</dbReference>
<comment type="caution">
    <text evidence="8">The sequence shown here is derived from an EMBL/GenBank/DDBJ whole genome shotgun (WGS) entry which is preliminary data.</text>
</comment>
<dbReference type="GO" id="GO:0016020">
    <property type="term" value="C:membrane"/>
    <property type="evidence" value="ECO:0007669"/>
    <property type="project" value="UniProtKB-SubCell"/>
</dbReference>
<feature type="transmembrane region" description="Helical" evidence="7">
    <location>
        <begin position="6"/>
        <end position="22"/>
    </location>
</feature>
<dbReference type="Proteomes" id="UP001209540">
    <property type="component" value="Unassembled WGS sequence"/>
</dbReference>
<reference evidence="8" key="1">
    <citation type="journal article" date="2022" name="IScience">
        <title>Evolution of zygomycete secretomes and the origins of terrestrial fungal ecologies.</title>
        <authorList>
            <person name="Chang Y."/>
            <person name="Wang Y."/>
            <person name="Mondo S."/>
            <person name="Ahrendt S."/>
            <person name="Andreopoulos W."/>
            <person name="Barry K."/>
            <person name="Beard J."/>
            <person name="Benny G.L."/>
            <person name="Blankenship S."/>
            <person name="Bonito G."/>
            <person name="Cuomo C."/>
            <person name="Desiro A."/>
            <person name="Gervers K.A."/>
            <person name="Hundley H."/>
            <person name="Kuo A."/>
            <person name="LaButti K."/>
            <person name="Lang B.F."/>
            <person name="Lipzen A."/>
            <person name="O'Donnell K."/>
            <person name="Pangilinan J."/>
            <person name="Reynolds N."/>
            <person name="Sandor L."/>
            <person name="Smith M.E."/>
            <person name="Tsang A."/>
            <person name="Grigoriev I.V."/>
            <person name="Stajich J.E."/>
            <person name="Spatafora J.W."/>
        </authorList>
    </citation>
    <scope>NUCLEOTIDE SEQUENCE</scope>
    <source>
        <strain evidence="8">RSA 2281</strain>
    </source>
</reference>
<feature type="transmembrane region" description="Helical" evidence="7">
    <location>
        <begin position="163"/>
        <end position="186"/>
    </location>
</feature>
<comment type="subcellular location">
    <subcellularLocation>
        <location evidence="1">Membrane</location>
        <topology evidence="1">Multi-pass membrane protein</topology>
    </subcellularLocation>
</comment>
<feature type="non-terminal residue" evidence="8">
    <location>
        <position position="1"/>
    </location>
</feature>
<keyword evidence="2" id="KW-0813">Transport</keyword>
<evidence type="ECO:0000256" key="7">
    <source>
        <dbReference type="SAM" id="Phobius"/>
    </source>
</evidence>
<feature type="transmembrane region" description="Helical" evidence="7">
    <location>
        <begin position="207"/>
        <end position="225"/>
    </location>
</feature>
<feature type="transmembrane region" description="Helical" evidence="7">
    <location>
        <begin position="64"/>
        <end position="87"/>
    </location>
</feature>
<evidence type="ECO:0000313" key="9">
    <source>
        <dbReference type="Proteomes" id="UP001209540"/>
    </source>
</evidence>
<keyword evidence="5 7" id="KW-1133">Transmembrane helix</keyword>
<gene>
    <name evidence="8" type="ORF">BDA99DRAFT_593171</name>
</gene>
<dbReference type="AlphaFoldDB" id="A0AAD5PHH7"/>
<dbReference type="GO" id="GO:0055085">
    <property type="term" value="P:transmembrane transport"/>
    <property type="evidence" value="ECO:0007669"/>
    <property type="project" value="InterPro"/>
</dbReference>
<keyword evidence="4 7" id="KW-0812">Transmembrane</keyword>
<dbReference type="SUPFAM" id="SSF103481">
    <property type="entry name" value="Multidrug resistance efflux transporter EmrE"/>
    <property type="match status" value="1"/>
</dbReference>
<feature type="transmembrane region" description="Helical" evidence="7">
    <location>
        <begin position="277"/>
        <end position="295"/>
    </location>
</feature>
<proteinExistence type="predicted"/>
<dbReference type="PANTHER" id="PTHR13146:SF0">
    <property type="entry name" value="SOLUTE CARRIER FAMILY 35 MEMBER F6"/>
    <property type="match status" value="1"/>
</dbReference>
<dbReference type="Pfam" id="PF08449">
    <property type="entry name" value="UAA"/>
    <property type="match status" value="1"/>
</dbReference>
<keyword evidence="9" id="KW-1185">Reference proteome</keyword>
<protein>
    <recommendedName>
        <fullName evidence="10">Integral membrane protein</fullName>
    </recommendedName>
</protein>
<dbReference type="Gene3D" id="1.10.3730.20">
    <property type="match status" value="1"/>
</dbReference>
<dbReference type="EMBL" id="JAIXMP010000005">
    <property type="protein sequence ID" value="KAI9272825.1"/>
    <property type="molecule type" value="Genomic_DNA"/>
</dbReference>
<sequence>MQTLTLFVGEAAVMVIYLYQVYRERHKKAMENISPMAHNETQQHHLMAKQYHHHRQPQRESKVFIFWILAIIDSIATMILYSGLLFISASVYQMLRGSVVIFTSIFSYFFLNRRLRLFEWFSLGMIVSGVAVVGLSSLIFPQFKPSDNTANNIDNDSDNQSFPVMSLIGIVLILAAQIFTACQFVIEEKVLSQYRVTPVKIVGMEGTFGLVSALGVLPLIHVLLSDYHTSFDMEQSFHDFFASPSVWKAGIANAITIAFFNWCGLTITSRICATTRSTIDICRTLFIWMVSLYLGWEQFSWIQVIGFVIMVTGTFYFNGVISYPFSLDQELAQIENERAS</sequence>
<evidence type="ECO:0000256" key="6">
    <source>
        <dbReference type="ARBA" id="ARBA00023136"/>
    </source>
</evidence>
<organism evidence="8 9">
    <name type="scientific">Phascolomyces articulosus</name>
    <dbReference type="NCBI Taxonomy" id="60185"/>
    <lineage>
        <taxon>Eukaryota</taxon>
        <taxon>Fungi</taxon>
        <taxon>Fungi incertae sedis</taxon>
        <taxon>Mucoromycota</taxon>
        <taxon>Mucoromycotina</taxon>
        <taxon>Mucoromycetes</taxon>
        <taxon>Mucorales</taxon>
        <taxon>Lichtheimiaceae</taxon>
        <taxon>Phascolomyces</taxon>
    </lineage>
</organism>
<feature type="transmembrane region" description="Helical" evidence="7">
    <location>
        <begin position="93"/>
        <end position="111"/>
    </location>
</feature>
<accession>A0AAD5PHH7</accession>
<evidence type="ECO:0000256" key="2">
    <source>
        <dbReference type="ARBA" id="ARBA00022448"/>
    </source>
</evidence>
<evidence type="ECO:0000256" key="4">
    <source>
        <dbReference type="ARBA" id="ARBA00022692"/>
    </source>
</evidence>
<dbReference type="PANTHER" id="PTHR13146">
    <property type="match status" value="1"/>
</dbReference>
<evidence type="ECO:0000256" key="5">
    <source>
        <dbReference type="ARBA" id="ARBA00022989"/>
    </source>
</evidence>